<organism evidence="1 2">
    <name type="scientific">Diphasiastrum complanatum</name>
    <name type="common">Issler's clubmoss</name>
    <name type="synonym">Lycopodium complanatum</name>
    <dbReference type="NCBI Taxonomy" id="34168"/>
    <lineage>
        <taxon>Eukaryota</taxon>
        <taxon>Viridiplantae</taxon>
        <taxon>Streptophyta</taxon>
        <taxon>Embryophyta</taxon>
        <taxon>Tracheophyta</taxon>
        <taxon>Lycopodiopsida</taxon>
        <taxon>Lycopodiales</taxon>
        <taxon>Lycopodiaceae</taxon>
        <taxon>Lycopodioideae</taxon>
        <taxon>Diphasiastrum</taxon>
    </lineage>
</organism>
<reference evidence="2" key="1">
    <citation type="journal article" date="2024" name="Proc. Natl. Acad. Sci. U.S.A.">
        <title>Extraordinary preservation of gene collinearity over three hundred million years revealed in homosporous lycophytes.</title>
        <authorList>
            <person name="Li C."/>
            <person name="Wickell D."/>
            <person name="Kuo L.Y."/>
            <person name="Chen X."/>
            <person name="Nie B."/>
            <person name="Liao X."/>
            <person name="Peng D."/>
            <person name="Ji J."/>
            <person name="Jenkins J."/>
            <person name="Williams M."/>
            <person name="Shu S."/>
            <person name="Plott C."/>
            <person name="Barry K."/>
            <person name="Rajasekar S."/>
            <person name="Grimwood J."/>
            <person name="Han X."/>
            <person name="Sun S."/>
            <person name="Hou Z."/>
            <person name="He W."/>
            <person name="Dai G."/>
            <person name="Sun C."/>
            <person name="Schmutz J."/>
            <person name="Leebens-Mack J.H."/>
            <person name="Li F.W."/>
            <person name="Wang L."/>
        </authorList>
    </citation>
    <scope>NUCLEOTIDE SEQUENCE [LARGE SCALE GENOMIC DNA]</scope>
    <source>
        <strain evidence="2">cv. PW_Plant_1</strain>
    </source>
</reference>
<sequence length="107" mass="12108">MVAYKRIETLGGRYNMEQFRNDTTSRLSPFKDFVEDQAGRDEWVTDNNGKIWRGGAQRAKALMAYMVPNPDDVLVDFTAGTGVLLDAASSLGMRWAWRLKPICATKF</sequence>
<keyword evidence="2" id="KW-1185">Reference proteome</keyword>
<evidence type="ECO:0000313" key="2">
    <source>
        <dbReference type="Proteomes" id="UP001162992"/>
    </source>
</evidence>
<comment type="caution">
    <text evidence="1">The sequence shown here is derived from an EMBL/GenBank/DDBJ whole genome shotgun (WGS) entry which is preliminary data.</text>
</comment>
<evidence type="ECO:0000313" key="1">
    <source>
        <dbReference type="EMBL" id="KAJ7564578.1"/>
    </source>
</evidence>
<protein>
    <submittedName>
        <fullName evidence="1">Uncharacterized protein</fullName>
    </submittedName>
</protein>
<dbReference type="Proteomes" id="UP001162992">
    <property type="component" value="Chromosome 2"/>
</dbReference>
<proteinExistence type="predicted"/>
<accession>A0ACC2EDT7</accession>
<dbReference type="EMBL" id="CM055093">
    <property type="protein sequence ID" value="KAJ7564578.1"/>
    <property type="molecule type" value="Genomic_DNA"/>
</dbReference>
<name>A0ACC2EDT7_DIPCM</name>
<gene>
    <name evidence="1" type="ORF">O6H91_02G023800</name>
</gene>